<organism evidence="3 4">
    <name type="scientific">Ostreococcus lucimarinus (strain CCE9901)</name>
    <dbReference type="NCBI Taxonomy" id="436017"/>
    <lineage>
        <taxon>Eukaryota</taxon>
        <taxon>Viridiplantae</taxon>
        <taxon>Chlorophyta</taxon>
        <taxon>Mamiellophyceae</taxon>
        <taxon>Mamiellales</taxon>
        <taxon>Bathycoccaceae</taxon>
        <taxon>Ostreococcus</taxon>
    </lineage>
</organism>
<dbReference type="GeneID" id="5006168"/>
<feature type="transmembrane region" description="Helical" evidence="1">
    <location>
        <begin position="12"/>
        <end position="31"/>
    </location>
</feature>
<evidence type="ECO:0000256" key="1">
    <source>
        <dbReference type="SAM" id="Phobius"/>
    </source>
</evidence>
<dbReference type="InterPro" id="IPR046625">
    <property type="entry name" value="DUF6737"/>
</dbReference>
<feature type="transmembrane region" description="Helical" evidence="1">
    <location>
        <begin position="37"/>
        <end position="62"/>
    </location>
</feature>
<accession>A4S9R0</accession>
<keyword evidence="1" id="KW-0812">Transmembrane</keyword>
<dbReference type="PANTHER" id="PTHR36046">
    <property type="entry name" value="PROTEIN, PUTATIVE-RELATED"/>
    <property type="match status" value="1"/>
</dbReference>
<dbReference type="eggNOG" id="ENOG502RZ63">
    <property type="taxonomic scope" value="Eukaryota"/>
</dbReference>
<sequence>MWKTKPAWCQPYSIVATGVLATATPVNVLHLDERVAGWFGTLSTTIVGAAVLAWWFLFLYVVPREYERSVEAFREDRRRRGGGDAP</sequence>
<protein>
    <recommendedName>
        <fullName evidence="2">DUF6737 domain-containing protein</fullName>
    </recommendedName>
</protein>
<dbReference type="KEGG" id="olu:OSTLU_28285"/>
<dbReference type="RefSeq" id="XP_001422215.1">
    <property type="nucleotide sequence ID" value="XM_001422178.1"/>
</dbReference>
<dbReference type="EMBL" id="CP000597">
    <property type="protein sequence ID" value="ABP00532.1"/>
    <property type="molecule type" value="Genomic_DNA"/>
</dbReference>
<dbReference type="AlphaFoldDB" id="A4S9R0"/>
<name>A4S9R0_OSTLU</name>
<dbReference type="GO" id="GO:0009507">
    <property type="term" value="C:chloroplast"/>
    <property type="evidence" value="ECO:0007669"/>
    <property type="project" value="TreeGrafter"/>
</dbReference>
<evidence type="ECO:0000313" key="3">
    <source>
        <dbReference type="EMBL" id="ABP00532.1"/>
    </source>
</evidence>
<dbReference type="Proteomes" id="UP000001568">
    <property type="component" value="Chromosome 17"/>
</dbReference>
<evidence type="ECO:0000259" key="2">
    <source>
        <dbReference type="Pfam" id="PF20522"/>
    </source>
</evidence>
<dbReference type="PANTHER" id="PTHR36046:SF1">
    <property type="entry name" value="DUF6737 DOMAIN-CONTAINING PROTEIN"/>
    <property type="match status" value="1"/>
</dbReference>
<keyword evidence="1" id="KW-1133">Transmembrane helix</keyword>
<keyword evidence="1" id="KW-0472">Membrane</keyword>
<dbReference type="OrthoDB" id="1747990at2759"/>
<dbReference type="HOGENOM" id="CLU_185096_1_0_1"/>
<feature type="domain" description="DUF6737" evidence="2">
    <location>
        <begin position="1"/>
        <end position="64"/>
    </location>
</feature>
<proteinExistence type="predicted"/>
<reference evidence="3 4" key="1">
    <citation type="journal article" date="2007" name="Proc. Natl. Acad. Sci. U.S.A.">
        <title>The tiny eukaryote Ostreococcus provides genomic insights into the paradox of plankton speciation.</title>
        <authorList>
            <person name="Palenik B."/>
            <person name="Grimwood J."/>
            <person name="Aerts A."/>
            <person name="Rouze P."/>
            <person name="Salamov A."/>
            <person name="Putnam N."/>
            <person name="Dupont C."/>
            <person name="Jorgensen R."/>
            <person name="Derelle E."/>
            <person name="Rombauts S."/>
            <person name="Zhou K."/>
            <person name="Otillar R."/>
            <person name="Merchant S.S."/>
            <person name="Podell S."/>
            <person name="Gaasterland T."/>
            <person name="Napoli C."/>
            <person name="Gendler K."/>
            <person name="Manuell A."/>
            <person name="Tai V."/>
            <person name="Vallon O."/>
            <person name="Piganeau G."/>
            <person name="Jancek S."/>
            <person name="Heijde M."/>
            <person name="Jabbari K."/>
            <person name="Bowler C."/>
            <person name="Lohr M."/>
            <person name="Robbens S."/>
            <person name="Werner G."/>
            <person name="Dubchak I."/>
            <person name="Pazour G.J."/>
            <person name="Ren Q."/>
            <person name="Paulsen I."/>
            <person name="Delwiche C."/>
            <person name="Schmutz J."/>
            <person name="Rokhsar D."/>
            <person name="Van de Peer Y."/>
            <person name="Moreau H."/>
            <person name="Grigoriev I.V."/>
        </authorList>
    </citation>
    <scope>NUCLEOTIDE SEQUENCE [LARGE SCALE GENOMIC DNA]</scope>
    <source>
        <strain evidence="3 4">CCE9901</strain>
    </source>
</reference>
<dbReference type="Gramene" id="ABP00532">
    <property type="protein sequence ID" value="ABP00532"/>
    <property type="gene ID" value="OSTLU_28285"/>
</dbReference>
<keyword evidence="4" id="KW-1185">Reference proteome</keyword>
<gene>
    <name evidence="3" type="ORF">OSTLU_28285</name>
</gene>
<evidence type="ECO:0000313" key="4">
    <source>
        <dbReference type="Proteomes" id="UP000001568"/>
    </source>
</evidence>
<dbReference type="Pfam" id="PF20522">
    <property type="entry name" value="DUF6737"/>
    <property type="match status" value="1"/>
</dbReference>